<keyword evidence="1" id="KW-1133">Transmembrane helix</keyword>
<gene>
    <name evidence="2" type="ORF">E3O10_00475</name>
</gene>
<protein>
    <recommendedName>
        <fullName evidence="4">SbsA Ig-like domain-containing protein</fullName>
    </recommendedName>
</protein>
<reference evidence="2 3" key="1">
    <citation type="submission" date="2019-03" db="EMBL/GenBank/DDBJ databases">
        <title>Genomics of glacier-inhabiting Cryobacterium strains.</title>
        <authorList>
            <person name="Liu Q."/>
            <person name="Xin Y.-H."/>
        </authorList>
    </citation>
    <scope>NUCLEOTIDE SEQUENCE [LARGE SCALE GENOMIC DNA]</scope>
    <source>
        <strain evidence="2 3">Hh15</strain>
    </source>
</reference>
<feature type="transmembrane region" description="Helical" evidence="1">
    <location>
        <begin position="27"/>
        <end position="47"/>
    </location>
</feature>
<evidence type="ECO:0008006" key="4">
    <source>
        <dbReference type="Google" id="ProtNLM"/>
    </source>
</evidence>
<dbReference type="AlphaFoldDB" id="A0A5F0DGM7"/>
<sequence length="506" mass="53359">MSTEPRVDLLTGQPSPPRSMRPFRRSLWILVGGLVAACAALIAVNLVSGPRLTAVDIDRAAVVSSANARLVLATNRQLEEVTPEQISIEPATTFQVTTSANSVVISFSQPLAYNTDYAVAVRGVTGTAVNRDSTLTAKFSTSEPSLYYLSRAAPSADAGARAADRILRTTTGSADTDVAFASPNIQEFVPIGSELAVVTVNSEQGSSEHGGSDFTNALYRVDADGAAEALNLPGAGLVHDLQAAPGQSLLGFRFDSAADAPGPHYDNVLFVLDLRTNAATAVLDVDGDPLSVTTWGFMAGRADIVAQQYDSTMMLINPLDQSGGNPLENEPELDPPVPLGQFANLTAFAPDGVRVAVSDRDGQYMLDLSQGTESIIVPQSVVGTTRYTAELRFLAGGADGTDPNGYVQRVAEFDPATGAVRQYLSLVQNGEARTVYAPASASETIVGFELSPNDQFLAVQIVPNRNTEVSDGYPVNSQAADATTLFVNVATGEIRRSVLGFDTSWH</sequence>
<keyword evidence="1" id="KW-0812">Transmembrane</keyword>
<dbReference type="EMBL" id="SOFF01000002">
    <property type="protein sequence ID" value="TFB95552.1"/>
    <property type="molecule type" value="Genomic_DNA"/>
</dbReference>
<dbReference type="OrthoDB" id="5057864at2"/>
<dbReference type="Proteomes" id="UP000297654">
    <property type="component" value="Unassembled WGS sequence"/>
</dbReference>
<comment type="caution">
    <text evidence="2">The sequence shown here is derived from an EMBL/GenBank/DDBJ whole genome shotgun (WGS) entry which is preliminary data.</text>
</comment>
<accession>A0A5F0DGM7</accession>
<evidence type="ECO:0000313" key="2">
    <source>
        <dbReference type="EMBL" id="TFB95552.1"/>
    </source>
</evidence>
<organism evidence="2 3">
    <name type="scientific">Cryobacterium luteum</name>
    <dbReference type="NCBI Taxonomy" id="1424661"/>
    <lineage>
        <taxon>Bacteria</taxon>
        <taxon>Bacillati</taxon>
        <taxon>Actinomycetota</taxon>
        <taxon>Actinomycetes</taxon>
        <taxon>Micrococcales</taxon>
        <taxon>Microbacteriaceae</taxon>
        <taxon>Cryobacterium</taxon>
    </lineage>
</organism>
<keyword evidence="1" id="KW-0472">Membrane</keyword>
<keyword evidence="3" id="KW-1185">Reference proteome</keyword>
<dbReference type="SUPFAM" id="SSF69322">
    <property type="entry name" value="Tricorn protease domain 2"/>
    <property type="match status" value="1"/>
</dbReference>
<evidence type="ECO:0000256" key="1">
    <source>
        <dbReference type="SAM" id="Phobius"/>
    </source>
</evidence>
<evidence type="ECO:0000313" key="3">
    <source>
        <dbReference type="Proteomes" id="UP000297654"/>
    </source>
</evidence>
<dbReference type="RefSeq" id="WP_134360331.1">
    <property type="nucleotide sequence ID" value="NZ_FOCN01000011.1"/>
</dbReference>
<proteinExistence type="predicted"/>
<name>A0A5F0DGM7_9MICO</name>